<evidence type="ECO:0000256" key="2">
    <source>
        <dbReference type="ARBA" id="ARBA00022679"/>
    </source>
</evidence>
<dbReference type="EC" id="2.3.1.6" evidence="5"/>
<evidence type="ECO:0000256" key="5">
    <source>
        <dbReference type="ARBA" id="ARBA00039091"/>
    </source>
</evidence>
<dbReference type="PANTHER" id="PTHR22589:SF14">
    <property type="entry name" value="CHOLINE O-ACETYLTRANSFERASE"/>
    <property type="match status" value="1"/>
</dbReference>
<dbReference type="InterPro" id="IPR042231">
    <property type="entry name" value="Cho/carn_acyl_trans_2"/>
</dbReference>
<name>W2TCB1_NECAM</name>
<dbReference type="AlphaFoldDB" id="W2TCB1"/>
<dbReference type="InterPro" id="IPR023213">
    <property type="entry name" value="CAT-like_dom_sf"/>
</dbReference>
<feature type="domain" description="Choline/carnitine acyltransferase" evidence="7">
    <location>
        <begin position="7"/>
        <end position="143"/>
    </location>
</feature>
<dbReference type="GO" id="GO:0008292">
    <property type="term" value="P:acetylcholine biosynthetic process"/>
    <property type="evidence" value="ECO:0007669"/>
    <property type="project" value="TreeGrafter"/>
</dbReference>
<dbReference type="GO" id="GO:0005737">
    <property type="term" value="C:cytoplasm"/>
    <property type="evidence" value="ECO:0007669"/>
    <property type="project" value="TreeGrafter"/>
</dbReference>
<evidence type="ECO:0000313" key="8">
    <source>
        <dbReference type="EMBL" id="ETN79690.1"/>
    </source>
</evidence>
<dbReference type="PANTHER" id="PTHR22589">
    <property type="entry name" value="CARNITINE O-ACYLTRANSFERASE"/>
    <property type="match status" value="1"/>
</dbReference>
<dbReference type="OMA" id="ESHENYQ"/>
<dbReference type="KEGG" id="nai:NECAME_18076"/>
<dbReference type="STRING" id="51031.W2TCB1"/>
<dbReference type="Gene3D" id="3.30.559.70">
    <property type="entry name" value="Choline/Carnitine o-acyltransferase, domain 2"/>
    <property type="match status" value="1"/>
</dbReference>
<evidence type="ECO:0000256" key="3">
    <source>
        <dbReference type="ARBA" id="ARBA00022979"/>
    </source>
</evidence>
<dbReference type="GO" id="GO:0004102">
    <property type="term" value="F:choline O-acetyltransferase activity"/>
    <property type="evidence" value="ECO:0007669"/>
    <property type="project" value="UniProtKB-EC"/>
</dbReference>
<dbReference type="Proteomes" id="UP000053676">
    <property type="component" value="Unassembled WGS sequence"/>
</dbReference>
<dbReference type="GO" id="GO:0045202">
    <property type="term" value="C:synapse"/>
    <property type="evidence" value="ECO:0007669"/>
    <property type="project" value="GOC"/>
</dbReference>
<dbReference type="Gene3D" id="3.30.559.10">
    <property type="entry name" value="Chloramphenicol acetyltransferase-like domain"/>
    <property type="match status" value="1"/>
</dbReference>
<keyword evidence="9" id="KW-1185">Reference proteome</keyword>
<accession>W2TCB1</accession>
<evidence type="ECO:0000313" key="9">
    <source>
        <dbReference type="Proteomes" id="UP000053676"/>
    </source>
</evidence>
<gene>
    <name evidence="8" type="ORF">NECAME_18076</name>
</gene>
<keyword evidence="2" id="KW-0808">Transferase</keyword>
<sequence length="143" mass="17033">KCLPKPPLPSLDHCLDRYLEYVGVVAEGQNRDVLSTVHAVEEFRKNGLTYQRRLQQLSESEINWINQFWLPEMYLRIRLPLPVNISPAYIFPQQHFKDEEDWLRSTARNFPSEICCFLPHCIIFRYTAFLIRGMLEYKNKIDT</sequence>
<keyword evidence="4" id="KW-0012">Acyltransferase</keyword>
<evidence type="ECO:0000256" key="4">
    <source>
        <dbReference type="ARBA" id="ARBA00023315"/>
    </source>
</evidence>
<dbReference type="OrthoDB" id="240216at2759"/>
<dbReference type="GO" id="GO:0007274">
    <property type="term" value="P:neuromuscular synaptic transmission"/>
    <property type="evidence" value="ECO:0007669"/>
    <property type="project" value="TreeGrafter"/>
</dbReference>
<evidence type="ECO:0000259" key="7">
    <source>
        <dbReference type="Pfam" id="PF00755"/>
    </source>
</evidence>
<organism evidence="8 9">
    <name type="scientific">Necator americanus</name>
    <name type="common">Human hookworm</name>
    <dbReference type="NCBI Taxonomy" id="51031"/>
    <lineage>
        <taxon>Eukaryota</taxon>
        <taxon>Metazoa</taxon>
        <taxon>Ecdysozoa</taxon>
        <taxon>Nematoda</taxon>
        <taxon>Chromadorea</taxon>
        <taxon>Rhabditida</taxon>
        <taxon>Rhabditina</taxon>
        <taxon>Rhabditomorpha</taxon>
        <taxon>Strongyloidea</taxon>
        <taxon>Ancylostomatidae</taxon>
        <taxon>Bunostominae</taxon>
        <taxon>Necator</taxon>
    </lineage>
</organism>
<proteinExistence type="inferred from homology"/>
<dbReference type="SUPFAM" id="SSF52777">
    <property type="entry name" value="CoA-dependent acyltransferases"/>
    <property type="match status" value="1"/>
</dbReference>
<protein>
    <recommendedName>
        <fullName evidence="6">Choline O-acetyltransferase</fullName>
        <ecNumber evidence="5">2.3.1.6</ecNumber>
    </recommendedName>
</protein>
<dbReference type="GO" id="GO:0043005">
    <property type="term" value="C:neuron projection"/>
    <property type="evidence" value="ECO:0007669"/>
    <property type="project" value="TreeGrafter"/>
</dbReference>
<dbReference type="InterPro" id="IPR000542">
    <property type="entry name" value="Carn_acyl_trans"/>
</dbReference>
<evidence type="ECO:0000256" key="6">
    <source>
        <dbReference type="ARBA" id="ARBA00040495"/>
    </source>
</evidence>
<dbReference type="Pfam" id="PF00755">
    <property type="entry name" value="Carn_acyltransf"/>
    <property type="match status" value="1"/>
</dbReference>
<dbReference type="EMBL" id="KI659363">
    <property type="protein sequence ID" value="ETN79690.1"/>
    <property type="molecule type" value="Genomic_DNA"/>
</dbReference>
<keyword evidence="3" id="KW-0530">Neurotransmitter biosynthesis</keyword>
<comment type="similarity">
    <text evidence="1">Belongs to the carnitine/choline acetyltransferase family.</text>
</comment>
<evidence type="ECO:0000256" key="1">
    <source>
        <dbReference type="ARBA" id="ARBA00005232"/>
    </source>
</evidence>
<reference evidence="9" key="1">
    <citation type="journal article" date="2014" name="Nat. Genet.">
        <title>Genome of the human hookworm Necator americanus.</title>
        <authorList>
            <person name="Tang Y.T."/>
            <person name="Gao X."/>
            <person name="Rosa B.A."/>
            <person name="Abubucker S."/>
            <person name="Hallsworth-Pepin K."/>
            <person name="Martin J."/>
            <person name="Tyagi R."/>
            <person name="Heizer E."/>
            <person name="Zhang X."/>
            <person name="Bhonagiri-Palsikar V."/>
            <person name="Minx P."/>
            <person name="Warren W.C."/>
            <person name="Wang Q."/>
            <person name="Zhan B."/>
            <person name="Hotez P.J."/>
            <person name="Sternberg P.W."/>
            <person name="Dougall A."/>
            <person name="Gaze S.T."/>
            <person name="Mulvenna J."/>
            <person name="Sotillo J."/>
            <person name="Ranganathan S."/>
            <person name="Rabelo E.M."/>
            <person name="Wilson R.K."/>
            <person name="Felgner P.L."/>
            <person name="Bethony J."/>
            <person name="Hawdon J.M."/>
            <person name="Gasser R.B."/>
            <person name="Loukas A."/>
            <person name="Mitreva M."/>
        </authorList>
    </citation>
    <scope>NUCLEOTIDE SEQUENCE [LARGE SCALE GENOMIC DNA]</scope>
</reference>
<dbReference type="InterPro" id="IPR039551">
    <property type="entry name" value="Cho/carn_acyl_trans"/>
</dbReference>
<feature type="non-terminal residue" evidence="8">
    <location>
        <position position="1"/>
    </location>
</feature>